<dbReference type="PROSITE" id="PS50801">
    <property type="entry name" value="STAS"/>
    <property type="match status" value="1"/>
</dbReference>
<proteinExistence type="predicted"/>
<feature type="domain" description="STAS" evidence="3">
    <location>
        <begin position="19"/>
        <end position="107"/>
    </location>
</feature>
<dbReference type="SUPFAM" id="SSF55781">
    <property type="entry name" value="GAF domain-like"/>
    <property type="match status" value="1"/>
</dbReference>
<dbReference type="EMBL" id="FNFF01000001">
    <property type="protein sequence ID" value="SDJ35644.1"/>
    <property type="molecule type" value="Genomic_DNA"/>
</dbReference>
<dbReference type="InterPro" id="IPR005561">
    <property type="entry name" value="ANTAR"/>
</dbReference>
<dbReference type="STRING" id="417292.SAMN05421806_10113"/>
<protein>
    <submittedName>
        <fullName evidence="5">GAF domain-containing protein</fullName>
    </submittedName>
</protein>
<dbReference type="CDD" id="cd07043">
    <property type="entry name" value="STAS_anti-anti-sigma_factors"/>
    <property type="match status" value="1"/>
</dbReference>
<evidence type="ECO:0000256" key="1">
    <source>
        <dbReference type="ARBA" id="ARBA00023015"/>
    </source>
</evidence>
<dbReference type="InterPro" id="IPR002645">
    <property type="entry name" value="STAS_dom"/>
</dbReference>
<dbReference type="InterPro" id="IPR036388">
    <property type="entry name" value="WH-like_DNA-bd_sf"/>
</dbReference>
<dbReference type="AlphaFoldDB" id="A0A1G8T2D5"/>
<dbReference type="SMART" id="SM00065">
    <property type="entry name" value="GAF"/>
    <property type="match status" value="1"/>
</dbReference>
<dbReference type="Gene3D" id="3.30.750.24">
    <property type="entry name" value="STAS domain"/>
    <property type="match status" value="1"/>
</dbReference>
<dbReference type="InterPro" id="IPR029016">
    <property type="entry name" value="GAF-like_dom_sf"/>
</dbReference>
<sequence length="422" mass="43963">MPTDLTTQFLRLHTVSDVSSDAAHSSMSVHMVCLSGLLDAAAATSLADKLMDAVAAAGGAKRGLVLDLSDLQLVSAAGTRAVALLARLLGGPVHAVIPQSHVRRLLEAPPPPGLTVFPTLAAALAGMDTAALPGSPAVHRRPDGLVPSERRDLRTEVFGLRARSRSAALIGVAQGILVERYGLAAPADAFKLLKASSQHCNVPLRVLASAVVTEPEPTGTGTWDADRAPAAQPELELLDGPALDLANHSALLRAVASEALTLSGADAVEIHLADQARSNSLFLEGQSGLDATYRDCVAQVSGPPALCGLVRLRNGPVLLPDIAEDPTFARTSQGKLARLAGTRAMLAVPVRDEGGVCVGVITVHRRRSVAWPVRTQRDALETLASDLGRWRAWYGRTVVVRALEHLRTHASGAAGPAARPGA</sequence>
<dbReference type="InterPro" id="IPR003018">
    <property type="entry name" value="GAF"/>
</dbReference>
<dbReference type="Proteomes" id="UP000199155">
    <property type="component" value="Unassembled WGS sequence"/>
</dbReference>
<dbReference type="InterPro" id="IPR036513">
    <property type="entry name" value="STAS_dom_sf"/>
</dbReference>
<name>A0A1G8T2D5_9ACTN</name>
<keyword evidence="1" id="KW-0805">Transcription regulation</keyword>
<dbReference type="GO" id="GO:0003723">
    <property type="term" value="F:RNA binding"/>
    <property type="evidence" value="ECO:0007669"/>
    <property type="project" value="InterPro"/>
</dbReference>
<dbReference type="SUPFAM" id="SSF52091">
    <property type="entry name" value="SpoIIaa-like"/>
    <property type="match status" value="1"/>
</dbReference>
<evidence type="ECO:0000313" key="6">
    <source>
        <dbReference type="Proteomes" id="UP000199155"/>
    </source>
</evidence>
<accession>A0A1G8T2D5</accession>
<dbReference type="Pfam" id="PF03861">
    <property type="entry name" value="ANTAR"/>
    <property type="match status" value="1"/>
</dbReference>
<keyword evidence="2" id="KW-0804">Transcription</keyword>
<dbReference type="SMART" id="SM01012">
    <property type="entry name" value="ANTAR"/>
    <property type="match status" value="1"/>
</dbReference>
<dbReference type="Gene3D" id="1.10.10.10">
    <property type="entry name" value="Winged helix-like DNA-binding domain superfamily/Winged helix DNA-binding domain"/>
    <property type="match status" value="1"/>
</dbReference>
<evidence type="ECO:0000259" key="3">
    <source>
        <dbReference type="PROSITE" id="PS50801"/>
    </source>
</evidence>
<dbReference type="OrthoDB" id="4694899at2"/>
<feature type="domain" description="ANTAR" evidence="4">
    <location>
        <begin position="150"/>
        <end position="212"/>
    </location>
</feature>
<evidence type="ECO:0000259" key="4">
    <source>
        <dbReference type="PROSITE" id="PS50921"/>
    </source>
</evidence>
<organism evidence="5 6">
    <name type="scientific">Streptomyces indicus</name>
    <dbReference type="NCBI Taxonomy" id="417292"/>
    <lineage>
        <taxon>Bacteria</taxon>
        <taxon>Bacillati</taxon>
        <taxon>Actinomycetota</taxon>
        <taxon>Actinomycetes</taxon>
        <taxon>Kitasatosporales</taxon>
        <taxon>Streptomycetaceae</taxon>
        <taxon>Streptomyces</taxon>
    </lineage>
</organism>
<evidence type="ECO:0000256" key="2">
    <source>
        <dbReference type="ARBA" id="ARBA00023163"/>
    </source>
</evidence>
<reference evidence="5 6" key="1">
    <citation type="submission" date="2016-10" db="EMBL/GenBank/DDBJ databases">
        <authorList>
            <person name="de Groot N.N."/>
        </authorList>
    </citation>
    <scope>NUCLEOTIDE SEQUENCE [LARGE SCALE GENOMIC DNA]</scope>
    <source>
        <strain evidence="5 6">CGMCC 4.5727</strain>
    </source>
</reference>
<dbReference type="PROSITE" id="PS50921">
    <property type="entry name" value="ANTAR"/>
    <property type="match status" value="1"/>
</dbReference>
<keyword evidence="6" id="KW-1185">Reference proteome</keyword>
<dbReference type="Pfam" id="PF01590">
    <property type="entry name" value="GAF"/>
    <property type="match status" value="1"/>
</dbReference>
<gene>
    <name evidence="5" type="ORF">SAMN05421806_10113</name>
</gene>
<dbReference type="Gene3D" id="3.30.450.40">
    <property type="match status" value="1"/>
</dbReference>
<evidence type="ECO:0000313" key="5">
    <source>
        <dbReference type="EMBL" id="SDJ35644.1"/>
    </source>
</evidence>